<name>A0A137P0B5_CONC2</name>
<dbReference type="OrthoDB" id="498590at2759"/>
<dbReference type="Proteomes" id="UP000070444">
    <property type="component" value="Unassembled WGS sequence"/>
</dbReference>
<gene>
    <name evidence="3" type="ORF">CONCODRAFT_86526</name>
</gene>
<evidence type="ECO:0000256" key="1">
    <source>
        <dbReference type="SAM" id="MobiDB-lite"/>
    </source>
</evidence>
<feature type="region of interest" description="Disordered" evidence="1">
    <location>
        <begin position="1130"/>
        <end position="1183"/>
    </location>
</feature>
<dbReference type="PANTHER" id="PTHR11199:SF0">
    <property type="entry name" value="LD34181P-RELATED"/>
    <property type="match status" value="1"/>
</dbReference>
<dbReference type="GO" id="GO:0005634">
    <property type="term" value="C:nucleus"/>
    <property type="evidence" value="ECO:0007669"/>
    <property type="project" value="TreeGrafter"/>
</dbReference>
<dbReference type="Pfam" id="PF24571">
    <property type="entry name" value="HEAT_SCC3-SA"/>
    <property type="match status" value="1"/>
</dbReference>
<dbReference type="InterPro" id="IPR013721">
    <property type="entry name" value="STAG"/>
</dbReference>
<dbReference type="Pfam" id="PF08514">
    <property type="entry name" value="STAG"/>
    <property type="match status" value="1"/>
</dbReference>
<dbReference type="GO" id="GO:0007062">
    <property type="term" value="P:sister chromatid cohesion"/>
    <property type="evidence" value="ECO:0007669"/>
    <property type="project" value="UniProtKB-ARBA"/>
</dbReference>
<dbReference type="EMBL" id="KQ964583">
    <property type="protein sequence ID" value="KXN68314.1"/>
    <property type="molecule type" value="Genomic_DNA"/>
</dbReference>
<dbReference type="InterPro" id="IPR016024">
    <property type="entry name" value="ARM-type_fold"/>
</dbReference>
<dbReference type="AlphaFoldDB" id="A0A137P0B5"/>
<dbReference type="Gene3D" id="1.25.10.10">
    <property type="entry name" value="Leucine-rich Repeat Variant"/>
    <property type="match status" value="1"/>
</dbReference>
<organism evidence="3 4">
    <name type="scientific">Conidiobolus coronatus (strain ATCC 28846 / CBS 209.66 / NRRL 28638)</name>
    <name type="common">Delacroixia coronata</name>
    <dbReference type="NCBI Taxonomy" id="796925"/>
    <lineage>
        <taxon>Eukaryota</taxon>
        <taxon>Fungi</taxon>
        <taxon>Fungi incertae sedis</taxon>
        <taxon>Zoopagomycota</taxon>
        <taxon>Entomophthoromycotina</taxon>
        <taxon>Entomophthoromycetes</taxon>
        <taxon>Entomophthorales</taxon>
        <taxon>Ancylistaceae</taxon>
        <taxon>Conidiobolus</taxon>
    </lineage>
</organism>
<keyword evidence="4" id="KW-1185">Reference proteome</keyword>
<dbReference type="InterPro" id="IPR039662">
    <property type="entry name" value="Cohesin_Scc3/SA"/>
</dbReference>
<dbReference type="InterPro" id="IPR020839">
    <property type="entry name" value="SCD"/>
</dbReference>
<feature type="region of interest" description="Disordered" evidence="1">
    <location>
        <begin position="1"/>
        <end position="54"/>
    </location>
</feature>
<evidence type="ECO:0000313" key="3">
    <source>
        <dbReference type="EMBL" id="KXN68314.1"/>
    </source>
</evidence>
<protein>
    <recommendedName>
        <fullName evidence="2">SCD domain-containing protein</fullName>
    </recommendedName>
</protein>
<dbReference type="GO" id="GO:0000785">
    <property type="term" value="C:chromatin"/>
    <property type="evidence" value="ECO:0007669"/>
    <property type="project" value="TreeGrafter"/>
</dbReference>
<dbReference type="Pfam" id="PF21581">
    <property type="entry name" value="SCD"/>
    <property type="match status" value="1"/>
</dbReference>
<dbReference type="SUPFAM" id="SSF48371">
    <property type="entry name" value="ARM repeat"/>
    <property type="match status" value="1"/>
</dbReference>
<evidence type="ECO:0000313" key="4">
    <source>
        <dbReference type="Proteomes" id="UP000070444"/>
    </source>
</evidence>
<feature type="compositionally biased region" description="Polar residues" evidence="1">
    <location>
        <begin position="1"/>
        <end position="11"/>
    </location>
</feature>
<dbReference type="GO" id="GO:0003682">
    <property type="term" value="F:chromatin binding"/>
    <property type="evidence" value="ECO:0007669"/>
    <property type="project" value="TreeGrafter"/>
</dbReference>
<dbReference type="STRING" id="796925.A0A137P0B5"/>
<accession>A0A137P0B5</accession>
<feature type="domain" description="SCD" evidence="2">
    <location>
        <begin position="276"/>
        <end position="361"/>
    </location>
</feature>
<feature type="compositionally biased region" description="Low complexity" evidence="1">
    <location>
        <begin position="1130"/>
        <end position="1140"/>
    </location>
</feature>
<dbReference type="InterPro" id="IPR056396">
    <property type="entry name" value="HEAT_SCC3-SA"/>
</dbReference>
<dbReference type="GO" id="GO:0008278">
    <property type="term" value="C:cohesin complex"/>
    <property type="evidence" value="ECO:0007669"/>
    <property type="project" value="TreeGrafter"/>
</dbReference>
<reference evidence="3 4" key="1">
    <citation type="journal article" date="2015" name="Genome Biol. Evol.">
        <title>Phylogenomic analyses indicate that early fungi evolved digesting cell walls of algal ancestors of land plants.</title>
        <authorList>
            <person name="Chang Y."/>
            <person name="Wang S."/>
            <person name="Sekimoto S."/>
            <person name="Aerts A.L."/>
            <person name="Choi C."/>
            <person name="Clum A."/>
            <person name="LaButti K.M."/>
            <person name="Lindquist E.A."/>
            <person name="Yee Ngan C."/>
            <person name="Ohm R.A."/>
            <person name="Salamov A.A."/>
            <person name="Grigoriev I.V."/>
            <person name="Spatafora J.W."/>
            <person name="Berbee M.L."/>
        </authorList>
    </citation>
    <scope>NUCLEOTIDE SEQUENCE [LARGE SCALE GENOMIC DNA]</scope>
    <source>
        <strain evidence="3 4">NRRL 28638</strain>
    </source>
</reference>
<dbReference type="InterPro" id="IPR011989">
    <property type="entry name" value="ARM-like"/>
</dbReference>
<sequence>MSKSNSQNSARGKSKGQSQKSSVYNLESTKNEFAASTKPVASKKARKTKNEATSQINSDLFSSNNNIKLFDSFINAEISIETISNSWLKQYERDEHKALVELLNAILKCGGSKLAIKPQAFEHYDLKDIIEQLNQAIEDFEPEYIFNPRGKDKKNRKRVLEFFTEIISLLFQYSEVDKAVAVDNIFEFINPVTTSNIRSLRHVSISVSLNIITSLCIVNHESNKEKATLEKQLSSENKKVKRNSDKEADLINKIQSVNSQLFAGNNIIKAIFEKLFKRSFRDVDPSVRSESVSCMGTWVIKYPEYFLDGAYLRYVGWNLSDPVPSVRSDAVSIFLKLSNNKNLVSGLRSCLEYFQTRIVEMGLKDIDPTIRMNSIQLCGELLERGLMNDDNRNQLFALLYHTEEKVRKAAGKFVSNSLLNYIVPSEHHQLMGSEPEFENDEYVRLFYKTIINTVVTSHITESQPITSEYSPLYDVSKGFDQMFQSLHSKKDTTFALGVRALYPNLEILKNWELMTKYLTSESSHSSRKKSSRAVELTEDEEKHLLEIFATCCRIMKESYLSKVSSGKGAKDLNDDPYIKCRESFIQQDLGSWKQILAKYSHNNHSVIQVLSIFESLFDGETVITSRQTKALIDVLNEIKKIINNTSNSSVIFQAIYTCYQLTQFGSVPPESITQFITVFAHDIVQKILATRHNLETLAVHLFRFRVVMMLTEWGHSLVFDSDSDQFINFLHECLQGLESDQSSIDSTISIHCCEILYRGILSAAYAFTPSNSDNQASDIARDGSLVSPQELAKHRNRLLRNTVDIINQDIPKNNFGFFDLQKVCFSVISEILLITSGSETLRKEVIFPSEDTIESSVAKFLSQSLDLMDNLLKQQHDSTDIEVNSSTILADPLARQSFIHIVGICLRAIRLGHFSFGHLIGLLIRYPTFDPVIQDLLKNMLMSSIKIFVLKSSNPAQVNHYIDSLGIALTSSFDKWQSHEIDCEFKFIAQLSRLIANSLRNVGSRLSWISEALIHFHESNSSKYLSKFKANIKSSSSDTYVSDLLYFKLLNNLITGLLAPNHLGKLIESTQKSFSEIKEKLDSEPKEMSDLVHYISLLEKAKGGFEVPSTIIQNDDNQDQSDISQIDIQASSTPSKSISASHKRKAGELPSSLQKLFEEDGDIESGKQRANASPSSSKKSKRN</sequence>
<proteinExistence type="predicted"/>
<dbReference type="PROSITE" id="PS51425">
    <property type="entry name" value="SCD"/>
    <property type="match status" value="1"/>
</dbReference>
<evidence type="ECO:0000259" key="2">
    <source>
        <dbReference type="PROSITE" id="PS51425"/>
    </source>
</evidence>
<dbReference type="PANTHER" id="PTHR11199">
    <property type="entry name" value="STROMAL ANTIGEN"/>
    <property type="match status" value="1"/>
</dbReference>